<sequence length="115" mass="13092">MDKRNKKPSSSRKKEKCVENIPHLNRDYDRSCYISTDQNVEGRLVCTWGGGPKAWPVPTIRFSPNGQLILSGGLDNEIRLWDVAEADECINIYKAHRMANLDIVEIYTEGNEITP</sequence>
<comment type="caution">
    <text evidence="4">The sequence shown here is derived from an EMBL/GenBank/DDBJ whole genome shotgun (WGS) entry which is preliminary data.</text>
</comment>
<organism evidence="4 5">
    <name type="scientific">Prunus yedoensis var. nudiflora</name>
    <dbReference type="NCBI Taxonomy" id="2094558"/>
    <lineage>
        <taxon>Eukaryota</taxon>
        <taxon>Viridiplantae</taxon>
        <taxon>Streptophyta</taxon>
        <taxon>Embryophyta</taxon>
        <taxon>Tracheophyta</taxon>
        <taxon>Spermatophyta</taxon>
        <taxon>Magnoliopsida</taxon>
        <taxon>eudicotyledons</taxon>
        <taxon>Gunneridae</taxon>
        <taxon>Pentapetalae</taxon>
        <taxon>rosids</taxon>
        <taxon>fabids</taxon>
        <taxon>Rosales</taxon>
        <taxon>Rosaceae</taxon>
        <taxon>Amygdaloideae</taxon>
        <taxon>Amygdaleae</taxon>
        <taxon>Prunus</taxon>
    </lineage>
</organism>
<dbReference type="OrthoDB" id="27537at2759"/>
<dbReference type="InterPro" id="IPR036322">
    <property type="entry name" value="WD40_repeat_dom_sf"/>
</dbReference>
<reference evidence="4 5" key="1">
    <citation type="submission" date="2018-02" db="EMBL/GenBank/DDBJ databases">
        <title>Draft genome of wild Prunus yedoensis var. nudiflora.</title>
        <authorList>
            <person name="Baek S."/>
            <person name="Kim J.-H."/>
            <person name="Choi K."/>
            <person name="Kim G.-B."/>
            <person name="Cho A."/>
            <person name="Jang H."/>
            <person name="Shin C.-H."/>
            <person name="Yu H.-J."/>
            <person name="Mun J.-H."/>
        </authorList>
    </citation>
    <scope>NUCLEOTIDE SEQUENCE [LARGE SCALE GENOMIC DNA]</scope>
    <source>
        <strain evidence="5">cv. Jeju island</strain>
        <tissue evidence="4">Leaf</tissue>
    </source>
</reference>
<dbReference type="InterPro" id="IPR015943">
    <property type="entry name" value="WD40/YVTN_repeat-like_dom_sf"/>
</dbReference>
<dbReference type="Pfam" id="PF00400">
    <property type="entry name" value="WD40"/>
    <property type="match status" value="1"/>
</dbReference>
<evidence type="ECO:0000313" key="5">
    <source>
        <dbReference type="Proteomes" id="UP000250321"/>
    </source>
</evidence>
<keyword evidence="2" id="KW-0677">Repeat</keyword>
<dbReference type="Gene3D" id="2.130.10.10">
    <property type="entry name" value="YVTN repeat-like/Quinoprotein amine dehydrogenase"/>
    <property type="match status" value="1"/>
</dbReference>
<dbReference type="PROSITE" id="PS50082">
    <property type="entry name" value="WD_REPEATS_2"/>
    <property type="match status" value="1"/>
</dbReference>
<dbReference type="Proteomes" id="UP000250321">
    <property type="component" value="Unassembled WGS sequence"/>
</dbReference>
<keyword evidence="1 3" id="KW-0853">WD repeat</keyword>
<proteinExistence type="predicted"/>
<dbReference type="PROSITE" id="PS00678">
    <property type="entry name" value="WD_REPEATS_1"/>
    <property type="match status" value="1"/>
</dbReference>
<dbReference type="SUPFAM" id="SSF50978">
    <property type="entry name" value="WD40 repeat-like"/>
    <property type="match status" value="1"/>
</dbReference>
<dbReference type="InterPro" id="IPR001680">
    <property type="entry name" value="WD40_rpt"/>
</dbReference>
<dbReference type="STRING" id="2094558.A0A314YWJ5"/>
<dbReference type="SMART" id="SM00320">
    <property type="entry name" value="WD40"/>
    <property type="match status" value="1"/>
</dbReference>
<accession>A0A314YWJ5</accession>
<evidence type="ECO:0000256" key="1">
    <source>
        <dbReference type="ARBA" id="ARBA00022574"/>
    </source>
</evidence>
<gene>
    <name evidence="4" type="ORF">Pyn_19778</name>
</gene>
<dbReference type="AlphaFoldDB" id="A0A314YWJ5"/>
<name>A0A314YWJ5_PRUYE</name>
<keyword evidence="5" id="KW-1185">Reference proteome</keyword>
<evidence type="ECO:0000256" key="2">
    <source>
        <dbReference type="ARBA" id="ARBA00022737"/>
    </source>
</evidence>
<dbReference type="InterPro" id="IPR019775">
    <property type="entry name" value="WD40_repeat_CS"/>
</dbReference>
<dbReference type="EMBL" id="PJQY01000316">
    <property type="protein sequence ID" value="PQQ13112.1"/>
    <property type="molecule type" value="Genomic_DNA"/>
</dbReference>
<evidence type="ECO:0000313" key="4">
    <source>
        <dbReference type="EMBL" id="PQQ13112.1"/>
    </source>
</evidence>
<evidence type="ECO:0000256" key="3">
    <source>
        <dbReference type="PROSITE-ProRule" id="PRU00221"/>
    </source>
</evidence>
<dbReference type="PROSITE" id="PS50294">
    <property type="entry name" value="WD_REPEATS_REGION"/>
    <property type="match status" value="1"/>
</dbReference>
<feature type="repeat" description="WD" evidence="3">
    <location>
        <begin position="57"/>
        <end position="83"/>
    </location>
</feature>
<protein>
    <submittedName>
        <fullName evidence="4">Uncharacterized protein</fullName>
    </submittedName>
</protein>